<proteinExistence type="predicted"/>
<dbReference type="EMBL" id="MUJK01000001">
    <property type="protein sequence ID" value="POF43690.1"/>
    <property type="molecule type" value="Genomic_DNA"/>
</dbReference>
<organism evidence="1 2">
    <name type="scientific">Pseudomonas laurylsulfativorans</name>
    <dbReference type="NCBI Taxonomy" id="1943631"/>
    <lineage>
        <taxon>Bacteria</taxon>
        <taxon>Pseudomonadati</taxon>
        <taxon>Pseudomonadota</taxon>
        <taxon>Gammaproteobacteria</taxon>
        <taxon>Pseudomonadales</taxon>
        <taxon>Pseudomonadaceae</taxon>
        <taxon>Pseudomonas</taxon>
    </lineage>
</organism>
<dbReference type="Proteomes" id="UP000237440">
    <property type="component" value="Unassembled WGS sequence"/>
</dbReference>
<comment type="caution">
    <text evidence="1">The sequence shown here is derived from an EMBL/GenBank/DDBJ whole genome shotgun (WGS) entry which is preliminary data.</text>
</comment>
<protein>
    <submittedName>
        <fullName evidence="1">Uncharacterized protein</fullName>
    </submittedName>
</protein>
<dbReference type="OrthoDB" id="7033134at2"/>
<evidence type="ECO:0000313" key="2">
    <source>
        <dbReference type="Proteomes" id="UP000237440"/>
    </source>
</evidence>
<dbReference type="AlphaFoldDB" id="A0A2S3VUT4"/>
<keyword evidence="2" id="KW-1185">Reference proteome</keyword>
<accession>A0A2S3VUT4</accession>
<evidence type="ECO:0000313" key="1">
    <source>
        <dbReference type="EMBL" id="POF43690.1"/>
    </source>
</evidence>
<gene>
    <name evidence="1" type="ORF">B0D71_02405</name>
</gene>
<reference evidence="2" key="1">
    <citation type="submission" date="2017-02" db="EMBL/GenBank/DDBJ databases">
        <authorList>
            <person name="Furmanczyk E.M."/>
        </authorList>
    </citation>
    <scope>NUCLEOTIDE SEQUENCE [LARGE SCALE GENOMIC DNA]</scope>
    <source>
        <strain evidence="2">AP3_22</strain>
    </source>
</reference>
<name>A0A2S3VUT4_9PSED</name>
<sequence>MVVNDNAGSLIPRGTLGFFASRLAPTLDRITHVGAGLPAKAFEHAPKKRGDQHGRPFFSIAFSESSQVHQNNLAVLNGRHP</sequence>